<evidence type="ECO:0000313" key="10">
    <source>
        <dbReference type="EMBL" id="CDX59797.1"/>
    </source>
</evidence>
<keyword evidence="8" id="KW-0812">Transmembrane</keyword>
<evidence type="ECO:0000256" key="3">
    <source>
        <dbReference type="ARBA" id="ARBA00022723"/>
    </source>
</evidence>
<keyword evidence="8" id="KW-1133">Transmembrane helix</keyword>
<evidence type="ECO:0000256" key="4">
    <source>
        <dbReference type="ARBA" id="ARBA00022801"/>
    </source>
</evidence>
<evidence type="ECO:0000256" key="7">
    <source>
        <dbReference type="SAM" id="MobiDB-lite"/>
    </source>
</evidence>
<dbReference type="InterPro" id="IPR050570">
    <property type="entry name" value="Cell_wall_metabolism_enzyme"/>
</dbReference>
<dbReference type="Pfam" id="PF01551">
    <property type="entry name" value="Peptidase_M23"/>
    <property type="match status" value="1"/>
</dbReference>
<dbReference type="GO" id="GO:0004222">
    <property type="term" value="F:metalloendopeptidase activity"/>
    <property type="evidence" value="ECO:0007669"/>
    <property type="project" value="TreeGrafter"/>
</dbReference>
<comment type="cofactor">
    <cofactor evidence="1">
        <name>Zn(2+)</name>
        <dbReference type="ChEBI" id="CHEBI:29105"/>
    </cofactor>
</comment>
<keyword evidence="4" id="KW-0378">Hydrolase</keyword>
<dbReference type="Proteomes" id="UP000182888">
    <property type="component" value="Unassembled WGS sequence"/>
</dbReference>
<evidence type="ECO:0000256" key="8">
    <source>
        <dbReference type="SAM" id="Phobius"/>
    </source>
</evidence>
<evidence type="ECO:0000313" key="11">
    <source>
        <dbReference type="Proteomes" id="UP000182888"/>
    </source>
</evidence>
<feature type="transmembrane region" description="Helical" evidence="8">
    <location>
        <begin position="51"/>
        <end position="76"/>
    </location>
</feature>
<keyword evidence="2" id="KW-0645">Protease</keyword>
<organism evidence="10 11">
    <name type="scientific">Mesorhizobium plurifarium</name>
    <dbReference type="NCBI Taxonomy" id="69974"/>
    <lineage>
        <taxon>Bacteria</taxon>
        <taxon>Pseudomonadati</taxon>
        <taxon>Pseudomonadota</taxon>
        <taxon>Alphaproteobacteria</taxon>
        <taxon>Hyphomicrobiales</taxon>
        <taxon>Phyllobacteriaceae</taxon>
        <taxon>Mesorhizobium</taxon>
    </lineage>
</organism>
<evidence type="ECO:0000256" key="1">
    <source>
        <dbReference type="ARBA" id="ARBA00001947"/>
    </source>
</evidence>
<dbReference type="InterPro" id="IPR011055">
    <property type="entry name" value="Dup_hybrid_motif"/>
</dbReference>
<dbReference type="PANTHER" id="PTHR21666">
    <property type="entry name" value="PEPTIDASE-RELATED"/>
    <property type="match status" value="1"/>
</dbReference>
<accession>A0A0K2W2R7</accession>
<dbReference type="AlphaFoldDB" id="A0A0K2W2R7"/>
<keyword evidence="3" id="KW-0479">Metal-binding</keyword>
<reference evidence="11" key="1">
    <citation type="submission" date="2014-08" db="EMBL/GenBank/DDBJ databases">
        <authorList>
            <person name="Edwards T."/>
        </authorList>
    </citation>
    <scope>NUCLEOTIDE SEQUENCE [LARGE SCALE GENOMIC DNA]</scope>
</reference>
<proteinExistence type="predicted"/>
<sequence>MCNQARRWSRNESLVPVKPTGQSAVFGRRKEPHTVIIARGNEIRHFTIRPWLAAFIGSALAAIAIGYLLATSYLVLRDDLIGATTARQARMQQAYEDRISALRAQVDRITSRQLLDQQLMETKVSELLARQTQLSERHGRLGPILERAENEVGDAQATGAAAPKPDEHAEVTGSLSQAPTYSVASLGAGDTRPFSLWSTRSDPLDGETAADRADKLFVSINASLKAIENQQLSRITTLADNAYKNADGIVQALEAAGLPVDSELDKSDVGGPLVPLDPSMAFDSKVKELDEALDALDQVKKEARKLPLANPAPGHTVTSPFGVRTDPILGSAALHTGMDFRAPIGMPAKVTAAGTVTRAGWAGGYGRMVEVDHGNGFATRYGHLSEIDVTVGQKLAAGEIIGKTGSSGRSTGPHLHYEVRHDGEAVDPLRFLTVGKKVAQYL</sequence>
<dbReference type="GO" id="GO:0006508">
    <property type="term" value="P:proteolysis"/>
    <property type="evidence" value="ECO:0007669"/>
    <property type="project" value="UniProtKB-KW"/>
</dbReference>
<evidence type="ECO:0000259" key="9">
    <source>
        <dbReference type="Pfam" id="PF01551"/>
    </source>
</evidence>
<evidence type="ECO:0000256" key="6">
    <source>
        <dbReference type="ARBA" id="ARBA00023049"/>
    </source>
</evidence>
<protein>
    <submittedName>
        <fullName evidence="10">Peptidase M23</fullName>
    </submittedName>
</protein>
<keyword evidence="8" id="KW-0472">Membrane</keyword>
<keyword evidence="6" id="KW-0482">Metalloprotease</keyword>
<dbReference type="PANTHER" id="PTHR21666:SF288">
    <property type="entry name" value="CELL DIVISION PROTEIN YTFB"/>
    <property type="match status" value="1"/>
</dbReference>
<feature type="region of interest" description="Disordered" evidence="7">
    <location>
        <begin position="154"/>
        <end position="176"/>
    </location>
</feature>
<dbReference type="InterPro" id="IPR016047">
    <property type="entry name" value="M23ase_b-sheet_dom"/>
</dbReference>
<evidence type="ECO:0000256" key="2">
    <source>
        <dbReference type="ARBA" id="ARBA00022670"/>
    </source>
</evidence>
<dbReference type="SUPFAM" id="SSF51261">
    <property type="entry name" value="Duplicated hybrid motif"/>
    <property type="match status" value="1"/>
</dbReference>
<evidence type="ECO:0000256" key="5">
    <source>
        <dbReference type="ARBA" id="ARBA00022833"/>
    </source>
</evidence>
<dbReference type="EMBL" id="CCND01000020">
    <property type="protein sequence ID" value="CDX59797.1"/>
    <property type="molecule type" value="Genomic_DNA"/>
</dbReference>
<keyword evidence="5" id="KW-0862">Zinc</keyword>
<gene>
    <name evidence="10" type="ORF">MPL1032_270124</name>
</gene>
<feature type="domain" description="M23ase beta-sheet core" evidence="9">
    <location>
        <begin position="334"/>
        <end position="428"/>
    </location>
</feature>
<dbReference type="FunFam" id="2.70.70.10:FF:000006">
    <property type="entry name" value="M23 family peptidase"/>
    <property type="match status" value="1"/>
</dbReference>
<dbReference type="GO" id="GO:0046872">
    <property type="term" value="F:metal ion binding"/>
    <property type="evidence" value="ECO:0007669"/>
    <property type="project" value="UniProtKB-KW"/>
</dbReference>
<dbReference type="CDD" id="cd12797">
    <property type="entry name" value="M23_peptidase"/>
    <property type="match status" value="1"/>
</dbReference>
<name>A0A0K2W2R7_MESPL</name>
<dbReference type="Gene3D" id="2.70.70.10">
    <property type="entry name" value="Glucose Permease (Domain IIA)"/>
    <property type="match status" value="1"/>
</dbReference>